<keyword evidence="3 5" id="KW-1133">Transmembrane helix</keyword>
<keyword evidence="4 5" id="KW-0472">Membrane</keyword>
<proteinExistence type="predicted"/>
<dbReference type="EMBL" id="MK681855">
    <property type="protein sequence ID" value="QJE49076.1"/>
    <property type="molecule type" value="Genomic_DNA"/>
</dbReference>
<evidence type="ECO:0000256" key="3">
    <source>
        <dbReference type="ARBA" id="ARBA00022989"/>
    </source>
</evidence>
<comment type="subcellular location">
    <subcellularLocation>
        <location evidence="1">Membrane</location>
    </subcellularLocation>
</comment>
<dbReference type="EMBL" id="MK681856">
    <property type="protein sequence ID" value="QJE49162.1"/>
    <property type="molecule type" value="Genomic_DNA"/>
</dbReference>
<evidence type="ECO:0000313" key="9">
    <source>
        <dbReference type="Proteomes" id="UP000503328"/>
    </source>
</evidence>
<protein>
    <submittedName>
        <fullName evidence="6">Myristylated membrane protein</fullName>
    </submittedName>
</protein>
<evidence type="ECO:0000256" key="5">
    <source>
        <dbReference type="SAM" id="Phobius"/>
    </source>
</evidence>
<accession>A0A9X7TM45</accession>
<dbReference type="Pfam" id="PF02442">
    <property type="entry name" value="L1R_F9L"/>
    <property type="match status" value="1"/>
</dbReference>
<reference evidence="8 9" key="1">
    <citation type="submission" date="2019-03" db="EMBL/GenBank/DDBJ databases">
        <authorList>
            <person name="Winters A.D."/>
            <person name="Faisal M."/>
        </authorList>
    </citation>
    <scope>NUCLEOTIDE SEQUENCE [LARGE SCALE GENOMIC DNA]</scope>
    <source>
        <strain evidence="6 9">Alleghany 12-343</strain>
        <strain evidence="7 8">Pine 14-204</strain>
    </source>
</reference>
<dbReference type="Proteomes" id="UP000501740">
    <property type="component" value="Segment"/>
</dbReference>
<dbReference type="Proteomes" id="UP000503328">
    <property type="component" value="Segment"/>
</dbReference>
<dbReference type="InterPro" id="IPR003472">
    <property type="entry name" value="Virion_mem_poxvirus_L1"/>
</dbReference>
<sequence length="503" mass="53180">MGAAESVNSVDIVTKAYAEIMTNLVTDQNITLDQNQVFSIDHVSGSVVVSGTTFTQKLVVNLSSLMKALTTQSAQDQLVDNIAQQAQAAVSGLNLAQYAYVSNNIDRLITACVKMATDMRVSCTAKVSMTQSFNISNVTGDVTVTDVKLDQFSQLLSSCAMDASVNNVQLRDIISQIKQRGDATVTGLNPLALIAIVVLVMVGTPVGVGFLAGRRAVGPLLLAAAAAGGGALIAGYVPKAVKIKGYVSEPDLDSVVPAETFKGVSLNTAVAMLGSRSDYGALYWKNYTVKNGMAFKMGSPMAYFAPSGYDAASWAGTGPPVPPFRSFPKLFQGEGEPGVRPKAAHGTNAPVAGPDKGDAYLNVTNGYYHVLGDQGWKPYGNLPGHVKGVSDSWGTDDPNANFTVSKSDRYVWVDQYAPVSGTVWKFSLKTTKWEQTQPASRIAIDIPLTDTPADFNVWAYKDTTLSDTVKWASVGTGLAGAALTGSAIMFPDNPSAESQQVKE</sequence>
<keyword evidence="2 5" id="KW-0812">Transmembrane</keyword>
<feature type="transmembrane region" description="Helical" evidence="5">
    <location>
        <begin position="217"/>
        <end position="237"/>
    </location>
</feature>
<organism evidence="6 9">
    <name type="scientific">Largemouth bass virus</name>
    <dbReference type="NCBI Taxonomy" id="176656"/>
    <lineage>
        <taxon>Viruses</taxon>
        <taxon>Varidnaviria</taxon>
        <taxon>Bamfordvirae</taxon>
        <taxon>Nucleocytoviricota</taxon>
        <taxon>Megaviricetes</taxon>
        <taxon>Pimascovirales</taxon>
        <taxon>Pimascovirales incertae sedis</taxon>
        <taxon>Iridoviridae</taxon>
        <taxon>Alphairidovirinae</taxon>
        <taxon>Ranavirus</taxon>
        <taxon>Ranavirus micropterus1</taxon>
        <taxon>Santee-Cooper ranavirus</taxon>
    </lineage>
</organism>
<evidence type="ECO:0000256" key="2">
    <source>
        <dbReference type="ARBA" id="ARBA00022692"/>
    </source>
</evidence>
<evidence type="ECO:0000256" key="1">
    <source>
        <dbReference type="ARBA" id="ARBA00004370"/>
    </source>
</evidence>
<name>A0A9X7TM45_9VIRU</name>
<feature type="transmembrane region" description="Helical" evidence="5">
    <location>
        <begin position="188"/>
        <end position="211"/>
    </location>
</feature>
<evidence type="ECO:0000313" key="8">
    <source>
        <dbReference type="Proteomes" id="UP000501740"/>
    </source>
</evidence>
<evidence type="ECO:0000313" key="7">
    <source>
        <dbReference type="EMBL" id="QJE49162.1"/>
    </source>
</evidence>
<dbReference type="GO" id="GO:0016020">
    <property type="term" value="C:membrane"/>
    <property type="evidence" value="ECO:0007669"/>
    <property type="project" value="UniProtKB-SubCell"/>
</dbReference>
<evidence type="ECO:0000256" key="4">
    <source>
        <dbReference type="ARBA" id="ARBA00023136"/>
    </source>
</evidence>
<evidence type="ECO:0000313" key="6">
    <source>
        <dbReference type="EMBL" id="QJE49076.1"/>
    </source>
</evidence>
<gene>
    <name evidence="6" type="ORF">LMBV_013</name>
</gene>